<feature type="compositionally biased region" description="Pro residues" evidence="2">
    <location>
        <begin position="1"/>
        <end position="22"/>
    </location>
</feature>
<proteinExistence type="predicted"/>
<sequence>MSQMPPGQPGPYPNNPYPQGPPPRKRSWFARHKILTALGVVIVFIVIIIAATSGGSSSPDSTSASGTATASEAPRSAAAAPRPGIGAPASDGKFEFVVRGVRDGGTSVGPDFLAERAQGHFVLVDLTIRNTGDKAQSFDVSSQKLLSGSGTQYSADSQATISFDSGNTFYEQVNPGNTLEATIVFDVPTGTTPAAIELHDSVFSGGVEVKLA</sequence>
<evidence type="ECO:0000313" key="6">
    <source>
        <dbReference type="Proteomes" id="UP000186218"/>
    </source>
</evidence>
<keyword evidence="3" id="KW-0812">Transmembrane</keyword>
<feature type="transmembrane region" description="Helical" evidence="3">
    <location>
        <begin position="34"/>
        <end position="55"/>
    </location>
</feature>
<protein>
    <recommendedName>
        <fullName evidence="4">DUF4352 domain-containing protein</fullName>
    </recommendedName>
</protein>
<evidence type="ECO:0000256" key="3">
    <source>
        <dbReference type="SAM" id="Phobius"/>
    </source>
</evidence>
<dbReference type="Proteomes" id="UP000186218">
    <property type="component" value="Unassembled WGS sequence"/>
</dbReference>
<keyword evidence="3" id="KW-1133">Transmembrane helix</keyword>
<feature type="domain" description="DUF4352" evidence="4">
    <location>
        <begin position="84"/>
        <end position="206"/>
    </location>
</feature>
<dbReference type="InterPro" id="IPR029051">
    <property type="entry name" value="DUF4352"/>
</dbReference>
<dbReference type="STRING" id="1344003.SAMN05445060_2414"/>
<evidence type="ECO:0000313" key="5">
    <source>
        <dbReference type="EMBL" id="SIS05367.1"/>
    </source>
</evidence>
<evidence type="ECO:0000256" key="1">
    <source>
        <dbReference type="ARBA" id="ARBA00022729"/>
    </source>
</evidence>
<reference evidence="5 6" key="1">
    <citation type="submission" date="2017-01" db="EMBL/GenBank/DDBJ databases">
        <authorList>
            <person name="Mah S.A."/>
            <person name="Swanson W.J."/>
            <person name="Moy G.W."/>
            <person name="Vacquier V.D."/>
        </authorList>
    </citation>
    <scope>NUCLEOTIDE SEQUENCE [LARGE SCALE GENOMIC DNA]</scope>
    <source>
        <strain evidence="5 6">CPCC 203464</strain>
    </source>
</reference>
<dbReference type="Pfam" id="PF11611">
    <property type="entry name" value="DUF4352"/>
    <property type="match status" value="1"/>
</dbReference>
<feature type="region of interest" description="Disordered" evidence="2">
    <location>
        <begin position="53"/>
        <end position="87"/>
    </location>
</feature>
<dbReference type="Gene3D" id="2.60.40.1240">
    <property type="match status" value="1"/>
</dbReference>
<name>A0A1N7FYK8_9NOCA</name>
<evidence type="ECO:0000259" key="4">
    <source>
        <dbReference type="Pfam" id="PF11611"/>
    </source>
</evidence>
<dbReference type="EMBL" id="FTNT01000006">
    <property type="protein sequence ID" value="SIS05367.1"/>
    <property type="molecule type" value="Genomic_DNA"/>
</dbReference>
<evidence type="ECO:0000256" key="2">
    <source>
        <dbReference type="SAM" id="MobiDB-lite"/>
    </source>
</evidence>
<organism evidence="5 6">
    <name type="scientific">Williamsia sterculiae</name>
    <dbReference type="NCBI Taxonomy" id="1344003"/>
    <lineage>
        <taxon>Bacteria</taxon>
        <taxon>Bacillati</taxon>
        <taxon>Actinomycetota</taxon>
        <taxon>Actinomycetes</taxon>
        <taxon>Mycobacteriales</taxon>
        <taxon>Nocardiaceae</taxon>
        <taxon>Williamsia</taxon>
    </lineage>
</organism>
<keyword evidence="1" id="KW-0732">Signal</keyword>
<keyword evidence="3" id="KW-0472">Membrane</keyword>
<dbReference type="InterPro" id="IPR029050">
    <property type="entry name" value="Immunoprotect_excell_Ig-like"/>
</dbReference>
<accession>A0A1N7FYK8</accession>
<feature type="region of interest" description="Disordered" evidence="2">
    <location>
        <begin position="1"/>
        <end position="25"/>
    </location>
</feature>
<dbReference type="RefSeq" id="WP_234974372.1">
    <property type="nucleotide sequence ID" value="NZ_FTNT01000006.1"/>
</dbReference>
<keyword evidence="6" id="KW-1185">Reference proteome</keyword>
<gene>
    <name evidence="5" type="ORF">SAMN05445060_2414</name>
</gene>
<dbReference type="AlphaFoldDB" id="A0A1N7FYK8"/>